<protein>
    <recommendedName>
        <fullName evidence="5">J domain-containing protein</fullName>
    </recommendedName>
</protein>
<comment type="caution">
    <text evidence="3">The sequence shown here is derived from an EMBL/GenBank/DDBJ whole genome shotgun (WGS) entry which is preliminary data.</text>
</comment>
<feature type="transmembrane region" description="Helical" evidence="2">
    <location>
        <begin position="404"/>
        <end position="424"/>
    </location>
</feature>
<dbReference type="CDD" id="cd06257">
    <property type="entry name" value="DnaJ"/>
    <property type="match status" value="1"/>
</dbReference>
<keyword evidence="2" id="KW-0472">Membrane</keyword>
<feature type="transmembrane region" description="Helical" evidence="2">
    <location>
        <begin position="430"/>
        <end position="451"/>
    </location>
</feature>
<name>A0ABU0IZZ0_9HYPH</name>
<evidence type="ECO:0000256" key="1">
    <source>
        <dbReference type="SAM" id="MobiDB-lite"/>
    </source>
</evidence>
<feature type="region of interest" description="Disordered" evidence="1">
    <location>
        <begin position="132"/>
        <end position="156"/>
    </location>
</feature>
<keyword evidence="4" id="KW-1185">Reference proteome</keyword>
<evidence type="ECO:0000313" key="3">
    <source>
        <dbReference type="EMBL" id="MDQ0467569.1"/>
    </source>
</evidence>
<accession>A0ABU0IZZ0</accession>
<dbReference type="SUPFAM" id="SSF46565">
    <property type="entry name" value="Chaperone J-domain"/>
    <property type="match status" value="1"/>
</dbReference>
<organism evidence="3 4">
    <name type="scientific">Labrys wisconsinensis</name>
    <dbReference type="NCBI Taxonomy" id="425677"/>
    <lineage>
        <taxon>Bacteria</taxon>
        <taxon>Pseudomonadati</taxon>
        <taxon>Pseudomonadota</taxon>
        <taxon>Alphaproteobacteria</taxon>
        <taxon>Hyphomicrobiales</taxon>
        <taxon>Xanthobacteraceae</taxon>
        <taxon>Labrys</taxon>
    </lineage>
</organism>
<evidence type="ECO:0000313" key="4">
    <source>
        <dbReference type="Proteomes" id="UP001242480"/>
    </source>
</evidence>
<proteinExistence type="predicted"/>
<reference evidence="3 4" key="1">
    <citation type="submission" date="2023-07" db="EMBL/GenBank/DDBJ databases">
        <title>Genomic Encyclopedia of Type Strains, Phase IV (KMG-IV): sequencing the most valuable type-strain genomes for metagenomic binning, comparative biology and taxonomic classification.</title>
        <authorList>
            <person name="Goeker M."/>
        </authorList>
    </citation>
    <scope>NUCLEOTIDE SEQUENCE [LARGE SCALE GENOMIC DNA]</scope>
    <source>
        <strain evidence="3 4">DSM 19619</strain>
    </source>
</reference>
<gene>
    <name evidence="3" type="ORF">QO011_000564</name>
</gene>
<evidence type="ECO:0000256" key="2">
    <source>
        <dbReference type="SAM" id="Phobius"/>
    </source>
</evidence>
<dbReference type="InterPro" id="IPR001623">
    <property type="entry name" value="DnaJ_domain"/>
</dbReference>
<keyword evidence="2" id="KW-0812">Transmembrane</keyword>
<feature type="transmembrane region" description="Helical" evidence="2">
    <location>
        <begin position="496"/>
        <end position="515"/>
    </location>
</feature>
<keyword evidence="2" id="KW-1133">Transmembrane helix</keyword>
<evidence type="ECO:0008006" key="5">
    <source>
        <dbReference type="Google" id="ProtNLM"/>
    </source>
</evidence>
<dbReference type="InterPro" id="IPR036869">
    <property type="entry name" value="J_dom_sf"/>
</dbReference>
<sequence>MADPWALLGIGRDADIGEIRRAYARKLKVTRPDEDPAAFQALVAARGAALDHAQRRADEAASMVGLRALDMATLTVEPGPSTDEALDLGGGAVEHVELAPDEALERAPRVHVELGLDRAPPVRPRPHVALELDEDEPSDPPAHIELPPDRAPPVRPRRHVALEPDDIRPPDAPAHVELPADEPDSGVLEAWPLVDEAELAAELQRLADTPPERPDIAAWRDLLNGLGHLPLAARQALEPALLRALGRILETAATRTRAPRWTEPIHWLGGEPLPDPDAFHRNAALLNLVCAFDDEFGWSTSDRAIYAAWSYLAAADQFKWHLSLALQARRARAGGLPSRRDGRGLPVIAPADAAPLLGAQADWLQRLLGRAHATGRWPASWSWRAFILAPLVALRYRHWGFAGLWLAAWVVLPAGATGLASILPEAWASLPFWLVGAAFLGLHAWFGAFGYRGLIWSGYRRLRAADRRFFSNREQRSAYLARTKQRRVRTAAERRLTFVIMLIVIIVIVLIRHIAGQ</sequence>
<dbReference type="RefSeq" id="WP_307267364.1">
    <property type="nucleotide sequence ID" value="NZ_JAUSVX010000001.1"/>
</dbReference>
<dbReference type="EMBL" id="JAUSVX010000001">
    <property type="protein sequence ID" value="MDQ0467569.1"/>
    <property type="molecule type" value="Genomic_DNA"/>
</dbReference>
<dbReference type="Proteomes" id="UP001242480">
    <property type="component" value="Unassembled WGS sequence"/>
</dbReference>